<gene>
    <name evidence="2" type="primary">CCDC54</name>
</gene>
<name>A0A0D9SBK3_CHLSB</name>
<dbReference type="RefSeq" id="XP_007984125.3">
    <property type="nucleotide sequence ID" value="XM_007985934.3"/>
</dbReference>
<evidence type="ECO:0000313" key="2">
    <source>
        <dbReference type="Ensembl" id="ENSCSAP00000018242.1"/>
    </source>
</evidence>
<dbReference type="PANTHER" id="PTHR37880:SF1">
    <property type="entry name" value="COILED-COIL DOMAIN-CONTAINING PROTEIN 54"/>
    <property type="match status" value="1"/>
</dbReference>
<accession>A0A0D9SBK3</accession>
<dbReference type="Proteomes" id="UP000029965">
    <property type="component" value="Chromosome 22"/>
</dbReference>
<dbReference type="AlphaFoldDB" id="A0A0D9SBK3"/>
<keyword evidence="1" id="KW-1133">Transmembrane helix</keyword>
<dbReference type="KEGG" id="csab:103228382"/>
<dbReference type="PANTHER" id="PTHR37880">
    <property type="entry name" value="COILED-COIL DOMAIN-CONTAINING PROTEIN 54"/>
    <property type="match status" value="1"/>
</dbReference>
<dbReference type="eggNOG" id="ENOG502SSGK">
    <property type="taxonomic scope" value="Eukaryota"/>
</dbReference>
<keyword evidence="3" id="KW-1185">Reference proteome</keyword>
<keyword evidence="1" id="KW-0472">Membrane</keyword>
<dbReference type="BioGRID-ORCS" id="103228382">
    <property type="hits" value="0 hits in 9 CRISPR screens"/>
</dbReference>
<evidence type="ECO:0000256" key="1">
    <source>
        <dbReference type="SAM" id="Phobius"/>
    </source>
</evidence>
<dbReference type="OMA" id="QMWTSNL"/>
<protein>
    <submittedName>
        <fullName evidence="2">Coiled-coil domain containing 54</fullName>
    </submittedName>
</protein>
<dbReference type="STRING" id="60711.ENSCSAP00000018242"/>
<dbReference type="GeneID" id="103228382"/>
<keyword evidence="1" id="KW-0812">Transmembrane</keyword>
<reference evidence="2" key="3">
    <citation type="submission" date="2025-09" db="UniProtKB">
        <authorList>
            <consortium name="Ensembl"/>
        </authorList>
    </citation>
    <scope>IDENTIFICATION</scope>
</reference>
<evidence type="ECO:0000313" key="3">
    <source>
        <dbReference type="Proteomes" id="UP000029965"/>
    </source>
</evidence>
<dbReference type="CTD" id="84692"/>
<sequence>MYTLHTKRIKAAAREMWTSNVSKVRQSFKNVYHKCKIRHQDSTRYPTVTSDDCNQDDVSYDGKMNLTVVLQDVKTAQVELFSQMTDIVHAIPKVHEKTDLYQKQMEVLETRMNVNEDKQCTTTKDILSMKEDIKALKKKVTELEKQNSYSRIHCLEIPEGERGKEITELLYKLIQPATLKNTLASTDMEISSAEPEKVPSYPKSTDHLEKITISPQIKTLKKRNHQNASRNFKTAKPNIYIYPDFSTWIKLTFVHGGKWTFFLSATKLEEFIQWLLSRPTILPEEPQVITQRYCPFTGLILSLTTICLSMFNNIYGFIRSLKEEVTRL</sequence>
<feature type="transmembrane region" description="Helical" evidence="1">
    <location>
        <begin position="296"/>
        <end position="318"/>
    </location>
</feature>
<dbReference type="GeneTree" id="ENSGT00390000008948"/>
<reference evidence="2 3" key="1">
    <citation type="submission" date="2014-03" db="EMBL/GenBank/DDBJ databases">
        <authorList>
            <person name="Warren W."/>
            <person name="Wilson R.K."/>
        </authorList>
    </citation>
    <scope>NUCLEOTIDE SEQUENCE</scope>
</reference>
<dbReference type="EMBL" id="AQIB01107744">
    <property type="status" value="NOT_ANNOTATED_CDS"/>
    <property type="molecule type" value="Genomic_DNA"/>
</dbReference>
<dbReference type="jPOST" id="A0A0D9SBK3"/>
<proteinExistence type="predicted"/>
<dbReference type="InterPro" id="IPR037758">
    <property type="entry name" value="CCDC54"/>
</dbReference>
<reference evidence="2" key="2">
    <citation type="submission" date="2025-08" db="UniProtKB">
        <authorList>
            <consortium name="Ensembl"/>
        </authorList>
    </citation>
    <scope>IDENTIFICATION</scope>
</reference>
<dbReference type="Ensembl" id="ENSCSAT00000018810.1">
    <property type="protein sequence ID" value="ENSCSAP00000018242.1"/>
    <property type="gene ID" value="ENSCSAG00000018720.1"/>
</dbReference>
<organism evidence="2 3">
    <name type="scientific">Chlorocebus sabaeus</name>
    <name type="common">Green monkey</name>
    <name type="synonym">Simia sabaea</name>
    <dbReference type="NCBI Taxonomy" id="60711"/>
    <lineage>
        <taxon>Eukaryota</taxon>
        <taxon>Metazoa</taxon>
        <taxon>Chordata</taxon>
        <taxon>Craniata</taxon>
        <taxon>Vertebrata</taxon>
        <taxon>Euteleostomi</taxon>
        <taxon>Mammalia</taxon>
        <taxon>Eutheria</taxon>
        <taxon>Euarchontoglires</taxon>
        <taxon>Primates</taxon>
        <taxon>Haplorrhini</taxon>
        <taxon>Catarrhini</taxon>
        <taxon>Cercopithecidae</taxon>
        <taxon>Cercopithecinae</taxon>
        <taxon>Chlorocebus</taxon>
    </lineage>
</organism>